<dbReference type="EMBL" id="CP136893">
    <property type="protein sequence ID" value="WOL03822.1"/>
    <property type="molecule type" value="Genomic_DNA"/>
</dbReference>
<comment type="subcellular location">
    <subcellularLocation>
        <location evidence="1">Membrane</location>
        <topology evidence="1">Single-pass type II membrane protein</topology>
    </subcellularLocation>
</comment>
<dbReference type="GO" id="GO:0016757">
    <property type="term" value="F:glycosyltransferase activity"/>
    <property type="evidence" value="ECO:0007669"/>
    <property type="project" value="UniProtKB-KW"/>
</dbReference>
<protein>
    <submittedName>
        <fullName evidence="6">Uncharacterized protein</fullName>
    </submittedName>
</protein>
<gene>
    <name evidence="6" type="ORF">Cni_G12542</name>
</gene>
<evidence type="ECO:0000256" key="1">
    <source>
        <dbReference type="ARBA" id="ARBA00004606"/>
    </source>
</evidence>
<sequence length="136" mass="15643">MDRSLAIFVISDDLYFPLFQRHCGSCIADEHYLPTLVSVRFPRRSANRSLTWVDWSKGGPHPARFGRKEVTVELLEGMRNGSSSSSSTCNYNGRSTRVCFLFARKFLPGSLSRLLRFAPRIMGFKQRFNYRAVIEQ</sequence>
<evidence type="ECO:0000313" key="6">
    <source>
        <dbReference type="EMBL" id="WOL03822.1"/>
    </source>
</evidence>
<reference evidence="6 7" key="1">
    <citation type="submission" date="2023-10" db="EMBL/GenBank/DDBJ databases">
        <title>Chromosome-scale genome assembly provides insights into flower coloration mechanisms of Canna indica.</title>
        <authorList>
            <person name="Li C."/>
        </authorList>
    </citation>
    <scope>NUCLEOTIDE SEQUENCE [LARGE SCALE GENOMIC DNA]</scope>
    <source>
        <tissue evidence="6">Flower</tissue>
    </source>
</reference>
<evidence type="ECO:0000313" key="7">
    <source>
        <dbReference type="Proteomes" id="UP001327560"/>
    </source>
</evidence>
<dbReference type="PANTHER" id="PTHR31042">
    <property type="entry name" value="CORE-2/I-BRANCHING BETA-1,6-N-ACETYLGLUCOSAMINYLTRANSFERASE FAMILY PROTEIN-RELATED"/>
    <property type="match status" value="1"/>
</dbReference>
<evidence type="ECO:0000256" key="2">
    <source>
        <dbReference type="ARBA" id="ARBA00022676"/>
    </source>
</evidence>
<keyword evidence="3" id="KW-0808">Transferase</keyword>
<keyword evidence="7" id="KW-1185">Reference proteome</keyword>
<dbReference type="AlphaFoldDB" id="A0AAQ3K8G8"/>
<evidence type="ECO:0000256" key="4">
    <source>
        <dbReference type="ARBA" id="ARBA00023136"/>
    </source>
</evidence>
<organism evidence="6 7">
    <name type="scientific">Canna indica</name>
    <name type="common">Indian-shot</name>
    <dbReference type="NCBI Taxonomy" id="4628"/>
    <lineage>
        <taxon>Eukaryota</taxon>
        <taxon>Viridiplantae</taxon>
        <taxon>Streptophyta</taxon>
        <taxon>Embryophyta</taxon>
        <taxon>Tracheophyta</taxon>
        <taxon>Spermatophyta</taxon>
        <taxon>Magnoliopsida</taxon>
        <taxon>Liliopsida</taxon>
        <taxon>Zingiberales</taxon>
        <taxon>Cannaceae</taxon>
        <taxon>Canna</taxon>
    </lineage>
</organism>
<evidence type="ECO:0000256" key="5">
    <source>
        <dbReference type="ARBA" id="ARBA00023180"/>
    </source>
</evidence>
<keyword evidence="5" id="KW-0325">Glycoprotein</keyword>
<evidence type="ECO:0000256" key="3">
    <source>
        <dbReference type="ARBA" id="ARBA00022679"/>
    </source>
</evidence>
<keyword evidence="4" id="KW-0472">Membrane</keyword>
<dbReference type="InterPro" id="IPR003406">
    <property type="entry name" value="Glyco_trans_14"/>
</dbReference>
<accession>A0AAQ3K8G8</accession>
<dbReference type="InterPro" id="IPR044174">
    <property type="entry name" value="BC10-like"/>
</dbReference>
<name>A0AAQ3K8G8_9LILI</name>
<keyword evidence="2" id="KW-0328">Glycosyltransferase</keyword>
<proteinExistence type="predicted"/>
<dbReference type="Pfam" id="PF02485">
    <property type="entry name" value="Branch"/>
    <property type="match status" value="1"/>
</dbReference>
<dbReference type="Proteomes" id="UP001327560">
    <property type="component" value="Chromosome 4"/>
</dbReference>
<dbReference type="PANTHER" id="PTHR31042:SF131">
    <property type="entry name" value="CORE-2_I-BRANCHING BETA-1,6-N-ACETYLGLUCOSAMINYLTRANSFERASE FAMILY PROTEIN"/>
    <property type="match status" value="1"/>
</dbReference>
<dbReference type="GO" id="GO:0016020">
    <property type="term" value="C:membrane"/>
    <property type="evidence" value="ECO:0007669"/>
    <property type="project" value="UniProtKB-SubCell"/>
</dbReference>